<dbReference type="InterPro" id="IPR005467">
    <property type="entry name" value="His_kinase_dom"/>
</dbReference>
<protein>
    <recommendedName>
        <fullName evidence="3">histidine kinase</fullName>
        <ecNumber evidence="3">2.7.13.3</ecNumber>
    </recommendedName>
</protein>
<dbReference type="SMART" id="SM00388">
    <property type="entry name" value="HisKA"/>
    <property type="match status" value="1"/>
</dbReference>
<evidence type="ECO:0000256" key="13">
    <source>
        <dbReference type="ARBA" id="ARBA00023136"/>
    </source>
</evidence>
<dbReference type="GO" id="GO:0005524">
    <property type="term" value="F:ATP binding"/>
    <property type="evidence" value="ECO:0007669"/>
    <property type="project" value="UniProtKB-KW"/>
</dbReference>
<reference evidence="17 18" key="1">
    <citation type="submission" date="2015-06" db="EMBL/GenBank/DDBJ databases">
        <title>Draft genome sequence of the purine-degrading Clostridium cylindrosporum HC-1 (DSM 605).</title>
        <authorList>
            <person name="Poehlein A."/>
            <person name="Schiel-Bengelsdorf B."/>
            <person name="Bengelsdorf F."/>
            <person name="Daniel R."/>
            <person name="Duerre P."/>
        </authorList>
    </citation>
    <scope>NUCLEOTIDE SEQUENCE [LARGE SCALE GENOMIC DNA]</scope>
    <source>
        <strain evidence="17 18">DSM 605</strain>
    </source>
</reference>
<comment type="caution">
    <text evidence="17">The sequence shown here is derived from an EMBL/GenBank/DDBJ whole genome shotgun (WGS) entry which is preliminary data.</text>
</comment>
<dbReference type="InterPro" id="IPR004358">
    <property type="entry name" value="Sig_transdc_His_kin-like_C"/>
</dbReference>
<dbReference type="Gene3D" id="1.10.287.130">
    <property type="match status" value="1"/>
</dbReference>
<dbReference type="InterPro" id="IPR036097">
    <property type="entry name" value="HisK_dim/P_sf"/>
</dbReference>
<dbReference type="InterPro" id="IPR003660">
    <property type="entry name" value="HAMP_dom"/>
</dbReference>
<dbReference type="PANTHER" id="PTHR45528:SF1">
    <property type="entry name" value="SENSOR HISTIDINE KINASE CPXA"/>
    <property type="match status" value="1"/>
</dbReference>
<dbReference type="PRINTS" id="PR00344">
    <property type="entry name" value="BCTRLSENSOR"/>
</dbReference>
<dbReference type="CDD" id="cd06225">
    <property type="entry name" value="HAMP"/>
    <property type="match status" value="1"/>
</dbReference>
<dbReference type="Gene3D" id="1.10.8.500">
    <property type="entry name" value="HAMP domain in histidine kinase"/>
    <property type="match status" value="1"/>
</dbReference>
<dbReference type="SMART" id="SM00387">
    <property type="entry name" value="HATPase_c"/>
    <property type="match status" value="1"/>
</dbReference>
<evidence type="ECO:0000256" key="4">
    <source>
        <dbReference type="ARBA" id="ARBA00022475"/>
    </source>
</evidence>
<dbReference type="Pfam" id="PF00512">
    <property type="entry name" value="HisKA"/>
    <property type="match status" value="1"/>
</dbReference>
<dbReference type="Gene3D" id="3.30.565.10">
    <property type="entry name" value="Histidine kinase-like ATPase, C-terminal domain"/>
    <property type="match status" value="1"/>
</dbReference>
<keyword evidence="13 14" id="KW-0472">Membrane</keyword>
<comment type="subcellular location">
    <subcellularLocation>
        <location evidence="2">Cell membrane</location>
        <topology evidence="2">Multi-pass membrane protein</topology>
    </subcellularLocation>
</comment>
<evidence type="ECO:0000256" key="3">
    <source>
        <dbReference type="ARBA" id="ARBA00012438"/>
    </source>
</evidence>
<dbReference type="InterPro" id="IPR036890">
    <property type="entry name" value="HATPase_C_sf"/>
</dbReference>
<keyword evidence="18" id="KW-1185">Reference proteome</keyword>
<evidence type="ECO:0000256" key="9">
    <source>
        <dbReference type="ARBA" id="ARBA00022777"/>
    </source>
</evidence>
<dbReference type="FunFam" id="1.10.287.130:FF:000001">
    <property type="entry name" value="Two-component sensor histidine kinase"/>
    <property type="match status" value="1"/>
</dbReference>
<dbReference type="SUPFAM" id="SSF55874">
    <property type="entry name" value="ATPase domain of HSP90 chaperone/DNA topoisomerase II/histidine kinase"/>
    <property type="match status" value="1"/>
</dbReference>
<evidence type="ECO:0000259" key="15">
    <source>
        <dbReference type="PROSITE" id="PS50109"/>
    </source>
</evidence>
<evidence type="ECO:0000256" key="8">
    <source>
        <dbReference type="ARBA" id="ARBA00022741"/>
    </source>
</evidence>
<organism evidence="17 18">
    <name type="scientific">Clostridium cylindrosporum DSM 605</name>
    <dbReference type="NCBI Taxonomy" id="1121307"/>
    <lineage>
        <taxon>Bacteria</taxon>
        <taxon>Bacillati</taxon>
        <taxon>Bacillota</taxon>
        <taxon>Clostridia</taxon>
        <taxon>Eubacteriales</taxon>
        <taxon>Clostridiaceae</taxon>
        <taxon>Clostridium</taxon>
    </lineage>
</organism>
<evidence type="ECO:0000256" key="6">
    <source>
        <dbReference type="ARBA" id="ARBA00022679"/>
    </source>
</evidence>
<dbReference type="OrthoDB" id="2359336at2"/>
<evidence type="ECO:0000313" key="17">
    <source>
        <dbReference type="EMBL" id="KMT21134.1"/>
    </source>
</evidence>
<evidence type="ECO:0000256" key="5">
    <source>
        <dbReference type="ARBA" id="ARBA00022553"/>
    </source>
</evidence>
<keyword evidence="10" id="KW-0067">ATP-binding</keyword>
<dbReference type="EC" id="2.7.13.3" evidence="3"/>
<keyword evidence="9" id="KW-0418">Kinase</keyword>
<evidence type="ECO:0000256" key="11">
    <source>
        <dbReference type="ARBA" id="ARBA00022989"/>
    </source>
</evidence>
<feature type="transmembrane region" description="Helical" evidence="14">
    <location>
        <begin position="9"/>
        <end position="29"/>
    </location>
</feature>
<dbReference type="SUPFAM" id="SSF47384">
    <property type="entry name" value="Homodimeric domain of signal transducing histidine kinase"/>
    <property type="match status" value="1"/>
</dbReference>
<dbReference type="FunFam" id="3.30.565.10:FF:000006">
    <property type="entry name" value="Sensor histidine kinase WalK"/>
    <property type="match status" value="1"/>
</dbReference>
<keyword evidence="6 17" id="KW-0808">Transferase</keyword>
<keyword evidence="11 14" id="KW-1133">Transmembrane helix</keyword>
<keyword evidence="12" id="KW-0902">Two-component regulatory system</keyword>
<keyword evidence="7 14" id="KW-0812">Transmembrane</keyword>
<dbReference type="Proteomes" id="UP000036756">
    <property type="component" value="Unassembled WGS sequence"/>
</dbReference>
<dbReference type="EMBL" id="LFVU01000028">
    <property type="protein sequence ID" value="KMT21134.1"/>
    <property type="molecule type" value="Genomic_DNA"/>
</dbReference>
<proteinExistence type="predicted"/>
<gene>
    <name evidence="17" type="primary">phoR</name>
    <name evidence="17" type="ORF">CLCY_1c03680</name>
</gene>
<evidence type="ECO:0000256" key="1">
    <source>
        <dbReference type="ARBA" id="ARBA00000085"/>
    </source>
</evidence>
<dbReference type="CDD" id="cd00082">
    <property type="entry name" value="HisKA"/>
    <property type="match status" value="1"/>
</dbReference>
<feature type="domain" description="HAMP" evidence="16">
    <location>
        <begin position="189"/>
        <end position="241"/>
    </location>
</feature>
<dbReference type="InterPro" id="IPR050398">
    <property type="entry name" value="HssS/ArlS-like"/>
</dbReference>
<dbReference type="SMART" id="SM00304">
    <property type="entry name" value="HAMP"/>
    <property type="match status" value="1"/>
</dbReference>
<evidence type="ECO:0000256" key="14">
    <source>
        <dbReference type="SAM" id="Phobius"/>
    </source>
</evidence>
<dbReference type="GO" id="GO:0005886">
    <property type="term" value="C:plasma membrane"/>
    <property type="evidence" value="ECO:0007669"/>
    <property type="project" value="UniProtKB-SubCell"/>
</dbReference>
<accession>A0A0J8D9Z5</accession>
<dbReference type="Gene3D" id="3.30.450.20">
    <property type="entry name" value="PAS domain"/>
    <property type="match status" value="1"/>
</dbReference>
<dbReference type="PATRIC" id="fig|1121307.3.peg.733"/>
<keyword evidence="4" id="KW-1003">Cell membrane</keyword>
<dbReference type="SUPFAM" id="SSF158472">
    <property type="entry name" value="HAMP domain-like"/>
    <property type="match status" value="1"/>
</dbReference>
<evidence type="ECO:0000256" key="2">
    <source>
        <dbReference type="ARBA" id="ARBA00004651"/>
    </source>
</evidence>
<comment type="catalytic activity">
    <reaction evidence="1">
        <text>ATP + protein L-histidine = ADP + protein N-phospho-L-histidine.</text>
        <dbReference type="EC" id="2.7.13.3"/>
    </reaction>
</comment>
<dbReference type="InterPro" id="IPR003661">
    <property type="entry name" value="HisK_dim/P_dom"/>
</dbReference>
<evidence type="ECO:0000256" key="7">
    <source>
        <dbReference type="ARBA" id="ARBA00022692"/>
    </source>
</evidence>
<feature type="transmembrane region" description="Helical" evidence="14">
    <location>
        <begin position="165"/>
        <end position="187"/>
    </location>
</feature>
<evidence type="ECO:0000256" key="10">
    <source>
        <dbReference type="ARBA" id="ARBA00022840"/>
    </source>
</evidence>
<dbReference type="RefSeq" id="WP_048571512.1">
    <property type="nucleotide sequence ID" value="NZ_LFVU01000028.1"/>
</dbReference>
<evidence type="ECO:0000313" key="18">
    <source>
        <dbReference type="Proteomes" id="UP000036756"/>
    </source>
</evidence>
<keyword evidence="8" id="KW-0547">Nucleotide-binding</keyword>
<dbReference type="InterPro" id="IPR003594">
    <property type="entry name" value="HATPase_dom"/>
</dbReference>
<keyword evidence="5" id="KW-0597">Phosphoprotein</keyword>
<dbReference type="GO" id="GO:0000155">
    <property type="term" value="F:phosphorelay sensor kinase activity"/>
    <property type="evidence" value="ECO:0007669"/>
    <property type="project" value="InterPro"/>
</dbReference>
<evidence type="ECO:0000259" key="16">
    <source>
        <dbReference type="PROSITE" id="PS50885"/>
    </source>
</evidence>
<sequence>MKKSIKRRLLTNFVLIIISMVVILELLFINTVKGNYYKNLEQNMLNQIKISSDLYLKYFSDSSLYENVLNNVDTYWKQTTAQVQIIDLNGRVIMDSIGSSPKNIRDYSDVALALKGETGTLIGKSDNYSEEVMSVSYPLNSSHEQVGVIRFVTSLKEINNDIRNITFIFISIGGLAILLGIAVIFILTKTITGPLNEVTKVAAIMASGNFKVKSKKFYEDEIGKLSDTLNYLSEEILTKEELKNDFISSVSHELRTPLTSIKGWAITLKEFNNDKDMLIDGLDIIEKESDRLTGMVEELLDFSKFVSGKITLHNRKVNIENLIEHIKKQYIPRANRENIKFTVEYNDIPNIVCDDNRLKQVFINLLDNAFKFTPNGGEVKFLANIENNNIIFKVLDTGCGISPEDLPKVKEKFFKGKNSNSKNGIGLSICDEIISMMNGSFIIESKLSEGTTVIVSIPITEER</sequence>
<dbReference type="PROSITE" id="PS50109">
    <property type="entry name" value="HIS_KIN"/>
    <property type="match status" value="1"/>
</dbReference>
<feature type="domain" description="Histidine kinase" evidence="15">
    <location>
        <begin position="249"/>
        <end position="461"/>
    </location>
</feature>
<dbReference type="PROSITE" id="PS50885">
    <property type="entry name" value="HAMP"/>
    <property type="match status" value="1"/>
</dbReference>
<dbReference type="Pfam" id="PF00672">
    <property type="entry name" value="HAMP"/>
    <property type="match status" value="1"/>
</dbReference>
<evidence type="ECO:0000256" key="12">
    <source>
        <dbReference type="ARBA" id="ARBA00023012"/>
    </source>
</evidence>
<dbReference type="AlphaFoldDB" id="A0A0J8D9Z5"/>
<name>A0A0J8D9Z5_CLOCY</name>
<dbReference type="STRING" id="1121307.CLCY_1c03680"/>
<dbReference type="Pfam" id="PF02518">
    <property type="entry name" value="HATPase_c"/>
    <property type="match status" value="1"/>
</dbReference>
<dbReference type="PANTHER" id="PTHR45528">
    <property type="entry name" value="SENSOR HISTIDINE KINASE CPXA"/>
    <property type="match status" value="1"/>
</dbReference>